<dbReference type="EMBL" id="CP104395">
    <property type="protein sequence ID" value="WEL19778.1"/>
    <property type="molecule type" value="Genomic_DNA"/>
</dbReference>
<sequence>MKLQDLDRKQVLTLIAIPLMIAALFIVPTVLESLYSIPAVYGAFGMIIIYFLLDQYMKRS</sequence>
<reference evidence="2 3" key="1">
    <citation type="submission" date="2022-09" db="EMBL/GenBank/DDBJ databases">
        <title>Xylan utilization by haloarchaea-nanohaloarchaea associations.</title>
        <authorList>
            <person name="Yakimov M."/>
        </authorList>
    </citation>
    <scope>NUCLEOTIDE SEQUENCE [LARGE SCALE GENOMIC DNA]</scope>
    <source>
        <strain evidence="2 3">SVXNc</strain>
    </source>
</reference>
<protein>
    <submittedName>
        <fullName evidence="2">Uncharacterized protein</fullName>
    </submittedName>
</protein>
<organism evidence="2 3">
    <name type="scientific">Candidatus Nanohalococcus occultus</name>
    <dbReference type="NCBI Taxonomy" id="2978047"/>
    <lineage>
        <taxon>Archaea</taxon>
        <taxon>Candidatus Nanohalarchaeota</taxon>
        <taxon>Candidatus Nanohalarchaeota incertae sedis</taxon>
        <taxon>Candidatus Nanohalococcus</taxon>
    </lineage>
</organism>
<dbReference type="Proteomes" id="UP001218034">
    <property type="component" value="Chromosome"/>
</dbReference>
<evidence type="ECO:0000313" key="2">
    <source>
        <dbReference type="EMBL" id="WEL19778.1"/>
    </source>
</evidence>
<proteinExistence type="predicted"/>
<keyword evidence="1" id="KW-1133">Transmembrane helix</keyword>
<keyword evidence="3" id="KW-1185">Reference proteome</keyword>
<evidence type="ECO:0000256" key="1">
    <source>
        <dbReference type="SAM" id="Phobius"/>
    </source>
</evidence>
<keyword evidence="1" id="KW-0812">Transmembrane</keyword>
<dbReference type="GeneID" id="90590206"/>
<gene>
    <name evidence="2" type="ORF">SVXNc_0769</name>
</gene>
<accession>A0ABY8CIR7</accession>
<name>A0ABY8CIR7_9ARCH</name>
<feature type="transmembrane region" description="Helical" evidence="1">
    <location>
        <begin position="12"/>
        <end position="31"/>
    </location>
</feature>
<keyword evidence="1" id="KW-0472">Membrane</keyword>
<evidence type="ECO:0000313" key="3">
    <source>
        <dbReference type="Proteomes" id="UP001218034"/>
    </source>
</evidence>
<dbReference type="RefSeq" id="WP_347721610.1">
    <property type="nucleotide sequence ID" value="NZ_CP104395.1"/>
</dbReference>
<feature type="transmembrane region" description="Helical" evidence="1">
    <location>
        <begin position="37"/>
        <end position="53"/>
    </location>
</feature>